<dbReference type="PANTHER" id="PTHR36932:SF1">
    <property type="entry name" value="CAPSULAR POLYSACCHARIDE BIOSYNTHESIS PROTEIN"/>
    <property type="match status" value="1"/>
</dbReference>
<dbReference type="InterPro" id="IPR042099">
    <property type="entry name" value="ANL_N_sf"/>
</dbReference>
<organism evidence="1 2">
    <name type="scientific">Bacteroides fluxus YIT 12057</name>
    <dbReference type="NCBI Taxonomy" id="763034"/>
    <lineage>
        <taxon>Bacteria</taxon>
        <taxon>Pseudomonadati</taxon>
        <taxon>Bacteroidota</taxon>
        <taxon>Bacteroidia</taxon>
        <taxon>Bacteroidales</taxon>
        <taxon>Bacteroidaceae</taxon>
        <taxon>Bacteroides</taxon>
    </lineage>
</organism>
<name>F3PXN5_9BACE</name>
<dbReference type="eggNOG" id="COG1541">
    <property type="taxonomic scope" value="Bacteria"/>
</dbReference>
<protein>
    <recommendedName>
        <fullName evidence="3">AMP-dependent synthetase/ligase domain-containing protein</fullName>
    </recommendedName>
</protein>
<comment type="caution">
    <text evidence="1">The sequence shown here is derived from an EMBL/GenBank/DDBJ whole genome shotgun (WGS) entry which is preliminary data.</text>
</comment>
<dbReference type="AlphaFoldDB" id="F3PXN5"/>
<dbReference type="EMBL" id="AFBN01000099">
    <property type="protein sequence ID" value="EGF51617.1"/>
    <property type="molecule type" value="Genomic_DNA"/>
</dbReference>
<accession>F3PXN5</accession>
<gene>
    <name evidence="1" type="ORF">HMPREF9446_03533</name>
</gene>
<evidence type="ECO:0000313" key="2">
    <source>
        <dbReference type="Proteomes" id="UP000003416"/>
    </source>
</evidence>
<dbReference type="HOGENOM" id="CLU_035301_5_3_10"/>
<dbReference type="Gene3D" id="3.40.50.12780">
    <property type="entry name" value="N-terminal domain of ligase-like"/>
    <property type="match status" value="1"/>
</dbReference>
<keyword evidence="2" id="KW-1185">Reference proteome</keyword>
<dbReference type="STRING" id="763034.HMPREF9446_03533"/>
<dbReference type="InterPro" id="IPR053158">
    <property type="entry name" value="CapK_Type1_Caps_Biosynth"/>
</dbReference>
<dbReference type="PANTHER" id="PTHR36932">
    <property type="entry name" value="CAPSULAR POLYSACCHARIDE BIOSYNTHESIS PROTEIN"/>
    <property type="match status" value="1"/>
</dbReference>
<evidence type="ECO:0008006" key="3">
    <source>
        <dbReference type="Google" id="ProtNLM"/>
    </source>
</evidence>
<sequence>MNLADYLKTGISKWPNWLNLLLLHCNIFGKYAYGTGYVKVIKHIDEADWEKQLLEMVNYAIEHVQYYRKRYGGLRVNTLAEFKEKIRFIDKKEVMEHWEEFVVDNIDWSKCVTGTTGGTSGKPMKLVIPKNRYIHSLAFWHKELKWYGWNYDTRVVIRNHKLEKGRDYMVNPILKEFIFDAFRMDADYAKRVWQIMRKHHIRYIHAYPSAVYQFLKYCTNQNLDTSFIKLCILTSEGVTDEQRHFIEKELYIPIYASYGHSEKLIMAGSCPGSEYYHIEPCYGYCELLDDNGKIISEKNKQGELVGTTFINKYFPLIRYRTGDISSYVDHHCPIHKEEYRLLSGIWGHWDKSVIYRKDGGYTSLTALNLHSEIYEHIDGLQYIQEKKGELIVLIIPNTKYTDTDTRFLKSHFESALGEDARVELKYVNKLIIQSNGKFLPLISKITT</sequence>
<proteinExistence type="predicted"/>
<dbReference type="Proteomes" id="UP000003416">
    <property type="component" value="Unassembled WGS sequence"/>
</dbReference>
<evidence type="ECO:0000313" key="1">
    <source>
        <dbReference type="EMBL" id="EGF51617.1"/>
    </source>
</evidence>
<dbReference type="SUPFAM" id="SSF56801">
    <property type="entry name" value="Acetyl-CoA synthetase-like"/>
    <property type="match status" value="1"/>
</dbReference>
<reference evidence="1 2" key="1">
    <citation type="submission" date="2011-02" db="EMBL/GenBank/DDBJ databases">
        <authorList>
            <person name="Weinstock G."/>
            <person name="Sodergren E."/>
            <person name="Clifton S."/>
            <person name="Fulton L."/>
            <person name="Fulton B."/>
            <person name="Courtney L."/>
            <person name="Fronick C."/>
            <person name="Harrison M."/>
            <person name="Strong C."/>
            <person name="Farmer C."/>
            <person name="Delahaunty K."/>
            <person name="Markovic C."/>
            <person name="Hall O."/>
            <person name="Minx P."/>
            <person name="Tomlinson C."/>
            <person name="Mitreva M."/>
            <person name="Hou S."/>
            <person name="Chen J."/>
            <person name="Wollam A."/>
            <person name="Pepin K.H."/>
            <person name="Johnson M."/>
            <person name="Bhonagiri V."/>
            <person name="Zhang X."/>
            <person name="Suruliraj S."/>
            <person name="Warren W."/>
            <person name="Chinwalla A."/>
            <person name="Mardis E.R."/>
            <person name="Wilson R.K."/>
        </authorList>
    </citation>
    <scope>NUCLEOTIDE SEQUENCE [LARGE SCALE GENOMIC DNA]</scope>
    <source>
        <strain evidence="1 2">YIT 12057</strain>
    </source>
</reference>